<accession>A0A518BSC6</accession>
<sequence>MLHLLVLLPLLAPPTPQVGFASETLLSSTTDVGDKFGDSIDVDGDVLVVGARANADLAPTAGQAVVFERQADGSWLEVAVLSPPTPEVVGFFGDEVAVSGVNVFVAERNDDVFGANEGAVYVYERQPDGTWPLIQTLGPADLADSRTFGADLDAWGPRLAVASGGAVDEPSPVSIFLRQPDGTFALEDEVISPTTTTSFGHFPGVVAMEADWLVVGSPNYYETVVGPVGELLDFLPVAHVFRRDPSGSWLPLANLYWPGGAPGNEFGAAVDLELHAGGALVAIGAAHAPPTGRVFLFDVDTSGVVQELDQVEVSTGPCCNSTFGDAVLLTGERLIASDPLFRTGVEVYDTGRIYVFDRTAPDEWSLVQILEDDLAVPDDWRELGTSLALDGSALLAGEPGPGGPASKVTGEVHVFSDIRLFHGLPELSLGAGGSQDLLVAAGPQSAGASYLMLGSASGTQPSIPLPGGLALPLVLDAYTDLTLAGGGGLLSGNFGTLGPLGDAVATFALPAGSDPVLAGLTVHHAYVVIGAASAITAVGGPAPLVLMP</sequence>
<dbReference type="EMBL" id="CP036287">
    <property type="protein sequence ID" value="QDU69879.1"/>
    <property type="molecule type" value="Genomic_DNA"/>
</dbReference>
<dbReference type="PANTHER" id="PTHR36220">
    <property type="entry name" value="UNNAMED PRODUCT"/>
    <property type="match status" value="1"/>
</dbReference>
<organism evidence="2 3">
    <name type="scientific">Engelhardtia mirabilis</name>
    <dbReference type="NCBI Taxonomy" id="2528011"/>
    <lineage>
        <taxon>Bacteria</taxon>
        <taxon>Pseudomonadati</taxon>
        <taxon>Planctomycetota</taxon>
        <taxon>Planctomycetia</taxon>
        <taxon>Planctomycetia incertae sedis</taxon>
        <taxon>Engelhardtia</taxon>
    </lineage>
</organism>
<dbReference type="KEGG" id="pbap:Pla133_50020"/>
<dbReference type="AlphaFoldDB" id="A0A518BSC6"/>
<name>A0A518BSC6_9BACT</name>
<dbReference type="SUPFAM" id="SSF75011">
    <property type="entry name" value="3-carboxy-cis,cis-mucoante lactonizing enzyme"/>
    <property type="match status" value="1"/>
</dbReference>
<dbReference type="InterPro" id="IPR013517">
    <property type="entry name" value="FG-GAP"/>
</dbReference>
<gene>
    <name evidence="2" type="ORF">Pla133_50020</name>
</gene>
<dbReference type="InterPro" id="IPR028994">
    <property type="entry name" value="Integrin_alpha_N"/>
</dbReference>
<evidence type="ECO:0000256" key="1">
    <source>
        <dbReference type="ARBA" id="ARBA00022729"/>
    </source>
</evidence>
<protein>
    <recommendedName>
        <fullName evidence="4">FG-GAP repeat protein</fullName>
    </recommendedName>
</protein>
<evidence type="ECO:0000313" key="3">
    <source>
        <dbReference type="Proteomes" id="UP000316921"/>
    </source>
</evidence>
<dbReference type="RefSeq" id="WP_419191919.1">
    <property type="nucleotide sequence ID" value="NZ_CP036287.1"/>
</dbReference>
<proteinExistence type="predicted"/>
<dbReference type="PANTHER" id="PTHR36220:SF1">
    <property type="entry name" value="GAMMA TUBULIN COMPLEX COMPONENT C-TERMINAL DOMAIN-CONTAINING PROTEIN"/>
    <property type="match status" value="1"/>
</dbReference>
<evidence type="ECO:0008006" key="4">
    <source>
        <dbReference type="Google" id="ProtNLM"/>
    </source>
</evidence>
<keyword evidence="3" id="KW-1185">Reference proteome</keyword>
<evidence type="ECO:0000313" key="2">
    <source>
        <dbReference type="EMBL" id="QDU69879.1"/>
    </source>
</evidence>
<reference evidence="2 3" key="1">
    <citation type="submission" date="2019-02" db="EMBL/GenBank/DDBJ databases">
        <title>Deep-cultivation of Planctomycetes and their phenomic and genomic characterization uncovers novel biology.</title>
        <authorList>
            <person name="Wiegand S."/>
            <person name="Jogler M."/>
            <person name="Boedeker C."/>
            <person name="Pinto D."/>
            <person name="Vollmers J."/>
            <person name="Rivas-Marin E."/>
            <person name="Kohn T."/>
            <person name="Peeters S.H."/>
            <person name="Heuer A."/>
            <person name="Rast P."/>
            <person name="Oberbeckmann S."/>
            <person name="Bunk B."/>
            <person name="Jeske O."/>
            <person name="Meyerdierks A."/>
            <person name="Storesund J.E."/>
            <person name="Kallscheuer N."/>
            <person name="Luecker S."/>
            <person name="Lage O.M."/>
            <person name="Pohl T."/>
            <person name="Merkel B.J."/>
            <person name="Hornburger P."/>
            <person name="Mueller R.-W."/>
            <person name="Bruemmer F."/>
            <person name="Labrenz M."/>
            <person name="Spormann A.M."/>
            <person name="Op den Camp H."/>
            <person name="Overmann J."/>
            <person name="Amann R."/>
            <person name="Jetten M.S.M."/>
            <person name="Mascher T."/>
            <person name="Medema M.H."/>
            <person name="Devos D.P."/>
            <person name="Kaster A.-K."/>
            <person name="Ovreas L."/>
            <person name="Rohde M."/>
            <person name="Galperin M.Y."/>
            <person name="Jogler C."/>
        </authorList>
    </citation>
    <scope>NUCLEOTIDE SEQUENCE [LARGE SCALE GENOMIC DNA]</scope>
    <source>
        <strain evidence="2 3">Pla133</strain>
    </source>
</reference>
<dbReference type="Gene3D" id="2.130.10.130">
    <property type="entry name" value="Integrin alpha, N-terminal"/>
    <property type="match status" value="2"/>
</dbReference>
<dbReference type="Proteomes" id="UP000316921">
    <property type="component" value="Chromosome"/>
</dbReference>
<dbReference type="Pfam" id="PF14312">
    <property type="entry name" value="FG-GAP_2"/>
    <property type="match status" value="1"/>
</dbReference>
<keyword evidence="1" id="KW-0732">Signal</keyword>